<dbReference type="PANTHER" id="PTHR42909:SF1">
    <property type="entry name" value="CARBOHYDRATE KINASE PFKB DOMAIN-CONTAINING PROTEIN"/>
    <property type="match status" value="1"/>
</dbReference>
<feature type="domain" description="Carbohydrate kinase PfkB" evidence="7">
    <location>
        <begin position="741"/>
        <end position="788"/>
    </location>
</feature>
<evidence type="ECO:0000256" key="3">
    <source>
        <dbReference type="ARBA" id="ARBA00023211"/>
    </source>
</evidence>
<dbReference type="Gene3D" id="3.40.1190.20">
    <property type="match status" value="1"/>
</dbReference>
<dbReference type="SUPFAM" id="SSF110581">
    <property type="entry name" value="Indigoidine synthase A-like"/>
    <property type="match status" value="1"/>
</dbReference>
<dbReference type="GO" id="GO:0004730">
    <property type="term" value="F:pseudouridylate synthase activity"/>
    <property type="evidence" value="ECO:0007669"/>
    <property type="project" value="InterPro"/>
</dbReference>
<evidence type="ECO:0000256" key="1">
    <source>
        <dbReference type="ARBA" id="ARBA00022723"/>
    </source>
</evidence>
<name>A0A6A6J7Z1_WESOR</name>
<evidence type="ECO:0000259" key="7">
    <source>
        <dbReference type="Pfam" id="PF00294"/>
    </source>
</evidence>
<dbReference type="GO" id="GO:0046872">
    <property type="term" value="F:metal ion binding"/>
    <property type="evidence" value="ECO:0007669"/>
    <property type="project" value="UniProtKB-KW"/>
</dbReference>
<dbReference type="AlphaFoldDB" id="A0A6A6J7Z1"/>
<dbReference type="EMBL" id="ML986526">
    <property type="protein sequence ID" value="KAF2272118.1"/>
    <property type="molecule type" value="Genomic_DNA"/>
</dbReference>
<feature type="region of interest" description="Disordered" evidence="6">
    <location>
        <begin position="352"/>
        <end position="395"/>
    </location>
</feature>
<dbReference type="GO" id="GO:0005737">
    <property type="term" value="C:cytoplasm"/>
    <property type="evidence" value="ECO:0007669"/>
    <property type="project" value="TreeGrafter"/>
</dbReference>
<dbReference type="OrthoDB" id="198885at2759"/>
<dbReference type="InterPro" id="IPR029056">
    <property type="entry name" value="Ribokinase-like"/>
</dbReference>
<dbReference type="Pfam" id="PF04227">
    <property type="entry name" value="Indigoidine_A"/>
    <property type="match status" value="1"/>
</dbReference>
<dbReference type="GeneID" id="54556002"/>
<keyword evidence="5" id="KW-0326">Glycosidase</keyword>
<organism evidence="8 9">
    <name type="scientific">Westerdykella ornata</name>
    <dbReference type="NCBI Taxonomy" id="318751"/>
    <lineage>
        <taxon>Eukaryota</taxon>
        <taxon>Fungi</taxon>
        <taxon>Dikarya</taxon>
        <taxon>Ascomycota</taxon>
        <taxon>Pezizomycotina</taxon>
        <taxon>Dothideomycetes</taxon>
        <taxon>Pleosporomycetidae</taxon>
        <taxon>Pleosporales</taxon>
        <taxon>Sporormiaceae</taxon>
        <taxon>Westerdykella</taxon>
    </lineage>
</organism>
<protein>
    <recommendedName>
        <fullName evidence="7">Carbohydrate kinase PfkB domain-containing protein</fullName>
    </recommendedName>
</protein>
<dbReference type="PANTHER" id="PTHR42909">
    <property type="entry name" value="ZGC:136858"/>
    <property type="match status" value="1"/>
</dbReference>
<dbReference type="Gene3D" id="3.40.1790.10">
    <property type="entry name" value="Indigoidine synthase domain"/>
    <property type="match status" value="1"/>
</dbReference>
<evidence type="ECO:0000256" key="2">
    <source>
        <dbReference type="ARBA" id="ARBA00022801"/>
    </source>
</evidence>
<keyword evidence="1" id="KW-0479">Metal-binding</keyword>
<evidence type="ECO:0000256" key="6">
    <source>
        <dbReference type="SAM" id="MobiDB-lite"/>
    </source>
</evidence>
<dbReference type="Proteomes" id="UP000800097">
    <property type="component" value="Unassembled WGS sequence"/>
</dbReference>
<keyword evidence="3" id="KW-0464">Manganese</keyword>
<sequence length="805" mass="85193">MTLIGRAVGRPFLRNRGWSRTITSGRRLLSNNSFFQVSDEVREALNSKKPVVALETTIYTHGFPYPDNVALASLLESVVRVNGGVPATIGIIDGVARVGLSPEELIRLASSAGKENTLKLSRRDLSYVCGLRLAGKKFNGGTTIAGTMLLAHLAGIKVFGTGGLGGVHRGAESSMDISADLTELGRTPVTVISSGCKSFLDIPRTLEYLETEGVGVATFADGRKGNVDFPAFFSRDSGVKSPTTIQDEIEAAAIIHAQHALQIQSGLLFANPVPEEAAIPKETMDSIIEEAIRQADASGASGKDNTPFILTKIKELSKGASIPANRALIESNVRRATIVARELAVLEAKQEEAQGHGSSYFTPVQSSLASTHEAPMSKVQSTSPEPQSAGSRTSVDGSKVDIVVAGALALDISCDFAPLSTSPNRIDPEQHTSNPAVITQTLGGVAHNIAKAVHFLDSSVRLCSTIGDDLSGRAALQQLEASGMLTDGIRTLPSPHKTAQYVAVNNANKDLTLAMADMSILETSTPSSIHDTWLTSPSLTSNPPKCLIADANWTPESLHAWLTHGKHINALTIFEPVSTAKSTRLLTAIAASSKHNNDHAAAVFPNHIVDLATPNAHELAALHSHAHQLDLFSTKHWFRVLDALGIPSSGLRVPLAYTTTPDLVDAGLPQQAIKLLPFIPTLVTKLGPKGVLLTRLLPLDDPALSDPEEAKFILARNANGDVDVGVGGLYVRLFEPERVFAPEEVVSVNGVGDTFLGALAVGLVRGGRVQDGIGLAQRAAGLTLGSRESVSEGLRELRGWVEGGR</sequence>
<feature type="domain" description="Carbohydrate kinase PfkB" evidence="7">
    <location>
        <begin position="429"/>
        <end position="525"/>
    </location>
</feature>
<dbReference type="CDD" id="cd01941">
    <property type="entry name" value="YeiC_kinase_like"/>
    <property type="match status" value="1"/>
</dbReference>
<keyword evidence="9" id="KW-1185">Reference proteome</keyword>
<dbReference type="InterPro" id="IPR007342">
    <property type="entry name" value="PsuG"/>
</dbReference>
<evidence type="ECO:0000313" key="8">
    <source>
        <dbReference type="EMBL" id="KAF2272118.1"/>
    </source>
</evidence>
<dbReference type="Pfam" id="PF00294">
    <property type="entry name" value="PfkB"/>
    <property type="match status" value="2"/>
</dbReference>
<reference evidence="8" key="1">
    <citation type="journal article" date="2020" name="Stud. Mycol.">
        <title>101 Dothideomycetes genomes: a test case for predicting lifestyles and emergence of pathogens.</title>
        <authorList>
            <person name="Haridas S."/>
            <person name="Albert R."/>
            <person name="Binder M."/>
            <person name="Bloem J."/>
            <person name="Labutti K."/>
            <person name="Salamov A."/>
            <person name="Andreopoulos B."/>
            <person name="Baker S."/>
            <person name="Barry K."/>
            <person name="Bills G."/>
            <person name="Bluhm B."/>
            <person name="Cannon C."/>
            <person name="Castanera R."/>
            <person name="Culley D."/>
            <person name="Daum C."/>
            <person name="Ezra D."/>
            <person name="Gonzalez J."/>
            <person name="Henrissat B."/>
            <person name="Kuo A."/>
            <person name="Liang C."/>
            <person name="Lipzen A."/>
            <person name="Lutzoni F."/>
            <person name="Magnuson J."/>
            <person name="Mondo S."/>
            <person name="Nolan M."/>
            <person name="Ohm R."/>
            <person name="Pangilinan J."/>
            <person name="Park H.-J."/>
            <person name="Ramirez L."/>
            <person name="Alfaro M."/>
            <person name="Sun H."/>
            <person name="Tritt A."/>
            <person name="Yoshinaga Y."/>
            <person name="Zwiers L.-H."/>
            <person name="Turgeon B."/>
            <person name="Goodwin S."/>
            <person name="Spatafora J."/>
            <person name="Crous P."/>
            <person name="Grigoriev I."/>
        </authorList>
    </citation>
    <scope>NUCLEOTIDE SEQUENCE</scope>
    <source>
        <strain evidence="8">CBS 379.55</strain>
    </source>
</reference>
<dbReference type="RefSeq" id="XP_033649657.1">
    <property type="nucleotide sequence ID" value="XM_033802827.1"/>
</dbReference>
<evidence type="ECO:0000313" key="9">
    <source>
        <dbReference type="Proteomes" id="UP000800097"/>
    </source>
</evidence>
<feature type="compositionally biased region" description="Polar residues" evidence="6">
    <location>
        <begin position="378"/>
        <end position="395"/>
    </location>
</feature>
<proteinExistence type="inferred from homology"/>
<dbReference type="InterPro" id="IPR022830">
    <property type="entry name" value="Indigdn_synthA-like"/>
</dbReference>
<evidence type="ECO:0000256" key="4">
    <source>
        <dbReference type="ARBA" id="ARBA00023239"/>
    </source>
</evidence>
<dbReference type="HAMAP" id="MF_01876">
    <property type="entry name" value="PsiMP_glycosidase"/>
    <property type="match status" value="1"/>
</dbReference>
<evidence type="ECO:0000256" key="5">
    <source>
        <dbReference type="ARBA" id="ARBA00023295"/>
    </source>
</evidence>
<dbReference type="InterPro" id="IPR011611">
    <property type="entry name" value="PfkB_dom"/>
</dbReference>
<dbReference type="SUPFAM" id="SSF53613">
    <property type="entry name" value="Ribokinase-like"/>
    <property type="match status" value="1"/>
</dbReference>
<keyword evidence="4" id="KW-0456">Lyase</keyword>
<gene>
    <name evidence="8" type="ORF">EI97DRAFT_504447</name>
</gene>
<feature type="compositionally biased region" description="Polar residues" evidence="6">
    <location>
        <begin position="356"/>
        <end position="370"/>
    </location>
</feature>
<dbReference type="GO" id="GO:0016798">
    <property type="term" value="F:hydrolase activity, acting on glycosyl bonds"/>
    <property type="evidence" value="ECO:0007669"/>
    <property type="project" value="UniProtKB-KW"/>
</dbReference>
<keyword evidence="2" id="KW-0378">Hydrolase</keyword>
<accession>A0A6A6J7Z1</accession>